<keyword evidence="1" id="KW-0175">Coiled coil</keyword>
<feature type="coiled-coil region" evidence="1">
    <location>
        <begin position="301"/>
        <end position="328"/>
    </location>
</feature>
<dbReference type="Proteomes" id="UP000283387">
    <property type="component" value="Unassembled WGS sequence"/>
</dbReference>
<dbReference type="Gene3D" id="1.25.40.10">
    <property type="entry name" value="Tetratricopeptide repeat domain"/>
    <property type="match status" value="1"/>
</dbReference>
<dbReference type="RefSeq" id="WP_120272162.1">
    <property type="nucleotide sequence ID" value="NZ_RAPN01000001.1"/>
</dbReference>
<organism evidence="3 4">
    <name type="scientific">Mangrovibacterium diazotrophicum</name>
    <dbReference type="NCBI Taxonomy" id="1261403"/>
    <lineage>
        <taxon>Bacteria</taxon>
        <taxon>Pseudomonadati</taxon>
        <taxon>Bacteroidota</taxon>
        <taxon>Bacteroidia</taxon>
        <taxon>Marinilabiliales</taxon>
        <taxon>Prolixibacteraceae</taxon>
        <taxon>Mangrovibacterium</taxon>
    </lineage>
</organism>
<protein>
    <submittedName>
        <fullName evidence="3">Tetratricopeptide repeat protein</fullName>
    </submittedName>
</protein>
<evidence type="ECO:0000256" key="1">
    <source>
        <dbReference type="SAM" id="Coils"/>
    </source>
</evidence>
<evidence type="ECO:0000313" key="4">
    <source>
        <dbReference type="Proteomes" id="UP000283387"/>
    </source>
</evidence>
<gene>
    <name evidence="3" type="ORF">BC643_1133</name>
</gene>
<evidence type="ECO:0000256" key="2">
    <source>
        <dbReference type="SAM" id="SignalP"/>
    </source>
</evidence>
<dbReference type="AlphaFoldDB" id="A0A419W5U4"/>
<dbReference type="SUPFAM" id="SSF48452">
    <property type="entry name" value="TPR-like"/>
    <property type="match status" value="1"/>
</dbReference>
<dbReference type="InterPro" id="IPR011990">
    <property type="entry name" value="TPR-like_helical_dom_sf"/>
</dbReference>
<accession>A0A419W5U4</accession>
<dbReference type="EMBL" id="RAPN01000001">
    <property type="protein sequence ID" value="RKD90790.1"/>
    <property type="molecule type" value="Genomic_DNA"/>
</dbReference>
<dbReference type="OrthoDB" id="1119072at2"/>
<keyword evidence="4" id="KW-1185">Reference proteome</keyword>
<keyword evidence="2" id="KW-0732">Signal</keyword>
<reference evidence="3 4" key="1">
    <citation type="submission" date="2018-09" db="EMBL/GenBank/DDBJ databases">
        <title>Genomic Encyclopedia of Archaeal and Bacterial Type Strains, Phase II (KMG-II): from individual species to whole genera.</title>
        <authorList>
            <person name="Goeker M."/>
        </authorList>
    </citation>
    <scope>NUCLEOTIDE SEQUENCE [LARGE SCALE GENOMIC DNA]</scope>
    <source>
        <strain evidence="3 4">DSM 27148</strain>
    </source>
</reference>
<proteinExistence type="predicted"/>
<evidence type="ECO:0000313" key="3">
    <source>
        <dbReference type="EMBL" id="RKD90790.1"/>
    </source>
</evidence>
<comment type="caution">
    <text evidence="3">The sequence shown here is derived from an EMBL/GenBank/DDBJ whole genome shotgun (WGS) entry which is preliminary data.</text>
</comment>
<name>A0A419W5U4_9BACT</name>
<feature type="coiled-coil region" evidence="1">
    <location>
        <begin position="228"/>
        <end position="255"/>
    </location>
</feature>
<feature type="signal peptide" evidence="2">
    <location>
        <begin position="1"/>
        <end position="31"/>
    </location>
</feature>
<feature type="chain" id="PRO_5019238008" evidence="2">
    <location>
        <begin position="32"/>
        <end position="448"/>
    </location>
</feature>
<sequence length="448" mass="50996">MQSKIKKPLFSRLFFYLFICTSFLYNGGVNAQSDPETKAKQLFESRKYEEALPVFEDLTRLYPSDPNLNYYYGACLIETGHFDASALNALKLAGSQQKSDWYLAQYYHANDQWAEAMTAYQQFKGNASSKELNTVSSLDEMMALCAQQINPYKVADEESPADTTQIIEEPTAMPAAVSTEVAFVEPELQNEEAAYADTLISFPVNAQISYLKVSQFKTDEARQDFLDARALEQELNEKLKTSKELRERYEAADDLVKMQLADSILQLEQDSYKLNQEIAQKDQSANLREASYWSSASMNEIAQFRATNQQLQDSIESARREAQIEAMQQAEIIVVEANDSIAIDTLQAEIEPVDEIIYRIQIGAYRNDPPDWVQRLFKKLSVLRRIDQYTDEQGVTVYTVGELKSYEDAQQMLKQIKLEGVSTATIAAYKNNERIPVTEARKLQQNGL</sequence>